<reference evidence="1 2" key="1">
    <citation type="submission" date="2015-12" db="EMBL/GenBank/DDBJ databases">
        <authorList>
            <person name="Shamseldin A."/>
            <person name="Moawad H."/>
            <person name="Abd El-Rahim W.M."/>
            <person name="Sadowsky M.J."/>
        </authorList>
    </citation>
    <scope>NUCLEOTIDE SEQUENCE [LARGE SCALE GENOMIC DNA]</scope>
    <source>
        <strain evidence="1 2">SM2</strain>
    </source>
</reference>
<dbReference type="Proteomes" id="UP000074119">
    <property type="component" value="Chromosome"/>
</dbReference>
<name>A0A127M4R6_9GAMM</name>
<gene>
    <name evidence="1" type="ORF">AZF00_07605</name>
</gene>
<protein>
    <submittedName>
        <fullName evidence="1">Uncharacterized protein</fullName>
    </submittedName>
</protein>
<dbReference type="RefSeq" id="WP_008247562.1">
    <property type="nucleotide sequence ID" value="NZ_CP014544.1"/>
</dbReference>
<dbReference type="KEGG" id="zal:AZF00_07605"/>
<accession>A0A127M4R6</accession>
<evidence type="ECO:0000313" key="2">
    <source>
        <dbReference type="Proteomes" id="UP000074119"/>
    </source>
</evidence>
<sequence>MKVKMDAPSVLAIAATLFKTGLLDAGRTEAKRYFRELEAGRELILSDMAMPDKSTMRIKLQLLPQEFRGNLNFSAFKEHLLFLTAELAKVVNSKTEPLVMSDDEGSQLLFNIPALTHIDGVLNALVLGADLRRPGALVLQLMFIDPDQYRAAEVKTANS</sequence>
<organism evidence="1 2">
    <name type="scientific">Zhongshania aliphaticivorans</name>
    <dbReference type="NCBI Taxonomy" id="1470434"/>
    <lineage>
        <taxon>Bacteria</taxon>
        <taxon>Pseudomonadati</taxon>
        <taxon>Pseudomonadota</taxon>
        <taxon>Gammaproteobacteria</taxon>
        <taxon>Cellvibrionales</taxon>
        <taxon>Spongiibacteraceae</taxon>
        <taxon>Zhongshania</taxon>
    </lineage>
</organism>
<dbReference type="EMBL" id="CP014544">
    <property type="protein sequence ID" value="AMO68176.1"/>
    <property type="molecule type" value="Genomic_DNA"/>
</dbReference>
<evidence type="ECO:0000313" key="1">
    <source>
        <dbReference type="EMBL" id="AMO68176.1"/>
    </source>
</evidence>
<dbReference type="AlphaFoldDB" id="A0A127M4R6"/>
<dbReference type="STRING" id="1470434.AZF00_07605"/>
<proteinExistence type="predicted"/>